<sequence length="426" mass="48676">MGLYKRNWPLSDMEKAKILYALLKATGEPYYGLLTGIVFKDLGIYDPGKNSADGNEYYDDLVDKYFKPQTVFIESDSATTLVDSTVKTKAQTIESTQSNSGSDTFLSPESDQVGDSQISELLSSVIEMIALRDKKFSHVPKLSNEMNYASDEWTREPKLRYLCRELISYVKMNEGSSGGISILDILAVYFQSHSDASFEQAMRFVTDLSIQQNWDPEFYQSFFSKIKKICYLTFKTGKVNQNSEPMIAYTTYRDKAKIAGIKSKKSSALRGFPMGNPQENLRELFPKAEFIESDGVKMLRRGDWSTGAEVVYFCSNRCMAFTGSSSDLAECAQCGKARDPMYRYFYFSPREKVRDFFGNRGLSRLMKDSHKRQSNEEGVEDFFDGQLYKLLSKRCIQNAQLGEDYQQKNISEIFRKFVGFSLFNII</sequence>
<keyword evidence="3" id="KW-1185">Reference proteome</keyword>
<dbReference type="RefSeq" id="XP_031853026.1">
    <property type="nucleotide sequence ID" value="XM_031997135.1"/>
</dbReference>
<organism evidence="2 3">
    <name type="scientific">Magnusiomyces paraingens</name>
    <dbReference type="NCBI Taxonomy" id="2606893"/>
    <lineage>
        <taxon>Eukaryota</taxon>
        <taxon>Fungi</taxon>
        <taxon>Dikarya</taxon>
        <taxon>Ascomycota</taxon>
        <taxon>Saccharomycotina</taxon>
        <taxon>Dipodascomycetes</taxon>
        <taxon>Dipodascales</taxon>
        <taxon>Dipodascaceae</taxon>
        <taxon>Magnusiomyces</taxon>
    </lineage>
</organism>
<dbReference type="AlphaFoldDB" id="A0A5E8BDT0"/>
<dbReference type="EMBL" id="CABVLU010000002">
    <property type="protein sequence ID" value="VVT49733.1"/>
    <property type="molecule type" value="Genomic_DNA"/>
</dbReference>
<protein>
    <submittedName>
        <fullName evidence="2">Uncharacterized protein</fullName>
    </submittedName>
</protein>
<evidence type="ECO:0000256" key="1">
    <source>
        <dbReference type="SAM" id="MobiDB-lite"/>
    </source>
</evidence>
<gene>
    <name evidence="2" type="ORF">SAPINGB_P002416</name>
</gene>
<accession>A0A5E8BDT0</accession>
<name>A0A5E8BDT0_9ASCO</name>
<dbReference type="GeneID" id="43581235"/>
<evidence type="ECO:0000313" key="2">
    <source>
        <dbReference type="EMBL" id="VVT49733.1"/>
    </source>
</evidence>
<dbReference type="OrthoDB" id="3257409at2759"/>
<evidence type="ECO:0000313" key="3">
    <source>
        <dbReference type="Proteomes" id="UP000398389"/>
    </source>
</evidence>
<feature type="region of interest" description="Disordered" evidence="1">
    <location>
        <begin position="93"/>
        <end position="112"/>
    </location>
</feature>
<dbReference type="Proteomes" id="UP000398389">
    <property type="component" value="Unassembled WGS sequence"/>
</dbReference>
<reference evidence="2 3" key="1">
    <citation type="submission" date="2019-09" db="EMBL/GenBank/DDBJ databases">
        <authorList>
            <person name="Brejova B."/>
        </authorList>
    </citation>
    <scope>NUCLEOTIDE SEQUENCE [LARGE SCALE GENOMIC DNA]</scope>
</reference>
<proteinExistence type="predicted"/>